<protein>
    <submittedName>
        <fullName evidence="1">Uncharacterized protein</fullName>
    </submittedName>
</protein>
<dbReference type="AlphaFoldDB" id="A0A089LC24"/>
<dbReference type="Proteomes" id="UP000029518">
    <property type="component" value="Chromosome"/>
</dbReference>
<organism evidence="1 2">
    <name type="scientific">Paenibacillus borealis</name>
    <dbReference type="NCBI Taxonomy" id="160799"/>
    <lineage>
        <taxon>Bacteria</taxon>
        <taxon>Bacillati</taxon>
        <taxon>Bacillota</taxon>
        <taxon>Bacilli</taxon>
        <taxon>Bacillales</taxon>
        <taxon>Paenibacillaceae</taxon>
        <taxon>Paenibacillus</taxon>
    </lineage>
</organism>
<dbReference type="OrthoDB" id="2082320at2"/>
<accession>A0A089LC24</accession>
<gene>
    <name evidence="1" type="ORF">PBOR_06940</name>
</gene>
<evidence type="ECO:0000313" key="2">
    <source>
        <dbReference type="Proteomes" id="UP000029518"/>
    </source>
</evidence>
<evidence type="ECO:0000313" key="1">
    <source>
        <dbReference type="EMBL" id="AIQ56703.1"/>
    </source>
</evidence>
<dbReference type="EMBL" id="CP009285">
    <property type="protein sequence ID" value="AIQ56703.1"/>
    <property type="molecule type" value="Genomic_DNA"/>
</dbReference>
<proteinExistence type="predicted"/>
<reference evidence="1" key="1">
    <citation type="submission" date="2014-08" db="EMBL/GenBank/DDBJ databases">
        <title>Comparative genomics of the Paenibacillus odorifer group.</title>
        <authorList>
            <person name="den Bakker H.C."/>
            <person name="Tsai Y.-C.Y.-C."/>
            <person name="Martin N."/>
            <person name="Korlach J."/>
            <person name="Wiedmann M."/>
        </authorList>
    </citation>
    <scope>NUCLEOTIDE SEQUENCE [LARGE SCALE GENOMIC DNA]</scope>
    <source>
        <strain evidence="1">DSM 13188</strain>
    </source>
</reference>
<keyword evidence="2" id="KW-1185">Reference proteome</keyword>
<dbReference type="KEGG" id="pbd:PBOR_06940"/>
<name>A0A089LC24_PAEBO</name>
<dbReference type="RefSeq" id="WP_042211007.1">
    <property type="nucleotide sequence ID" value="NZ_CP009285.1"/>
</dbReference>
<sequence>MADALKGVIIVILLAFVFGVYPAFRQSEVVERNTKLAANAAVVEFVDTVRAKGYVDVGDYERFLHTLDASYAVFDVQMEYYKKNLEPLYTNPDDYSTFQNSFSVRYDGYFNKDILGVLYPGSAASLAADAPGRRFTMHVGDLFNVRLESAGTTLASRMRSMLFQSEGIPLNLKYGGMVRSEAP</sequence>
<dbReference type="HOGENOM" id="CLU_1480641_0_0_9"/>